<evidence type="ECO:0000256" key="1">
    <source>
        <dbReference type="SAM" id="Phobius"/>
    </source>
</evidence>
<protein>
    <submittedName>
        <fullName evidence="2">Uncharacterized protein</fullName>
    </submittedName>
</protein>
<evidence type="ECO:0000313" key="3">
    <source>
        <dbReference type="Proteomes" id="UP000580250"/>
    </source>
</evidence>
<comment type="caution">
    <text evidence="2">The sequence shown here is derived from an EMBL/GenBank/DDBJ whole genome shotgun (WGS) entry which is preliminary data.</text>
</comment>
<proteinExistence type="predicted"/>
<keyword evidence="1" id="KW-0472">Membrane</keyword>
<feature type="transmembrane region" description="Helical" evidence="1">
    <location>
        <begin position="21"/>
        <end position="38"/>
    </location>
</feature>
<feature type="transmembrane region" description="Helical" evidence="1">
    <location>
        <begin position="58"/>
        <end position="75"/>
    </location>
</feature>
<gene>
    <name evidence="2" type="ORF">MENT_LOCUS12328</name>
</gene>
<keyword evidence="1" id="KW-1133">Transmembrane helix</keyword>
<dbReference type="Proteomes" id="UP000580250">
    <property type="component" value="Unassembled WGS sequence"/>
</dbReference>
<organism evidence="2 3">
    <name type="scientific">Meloidogyne enterolobii</name>
    <name type="common">Root-knot nematode worm</name>
    <name type="synonym">Meloidogyne mayaguensis</name>
    <dbReference type="NCBI Taxonomy" id="390850"/>
    <lineage>
        <taxon>Eukaryota</taxon>
        <taxon>Metazoa</taxon>
        <taxon>Ecdysozoa</taxon>
        <taxon>Nematoda</taxon>
        <taxon>Chromadorea</taxon>
        <taxon>Rhabditida</taxon>
        <taxon>Tylenchina</taxon>
        <taxon>Tylenchomorpha</taxon>
        <taxon>Tylenchoidea</taxon>
        <taxon>Meloidogynidae</taxon>
        <taxon>Meloidogyninae</taxon>
        <taxon>Meloidogyne</taxon>
    </lineage>
</organism>
<accession>A0A6V7UFH8</accession>
<reference evidence="2 3" key="1">
    <citation type="submission" date="2020-08" db="EMBL/GenBank/DDBJ databases">
        <authorList>
            <person name="Koutsovoulos G."/>
            <person name="Danchin GJ E."/>
        </authorList>
    </citation>
    <scope>NUCLEOTIDE SEQUENCE [LARGE SCALE GENOMIC DNA]</scope>
</reference>
<dbReference type="AlphaFoldDB" id="A0A6V7UFH8"/>
<name>A0A6V7UFH8_MELEN</name>
<keyword evidence="1" id="KW-0812">Transmembrane</keyword>
<dbReference type="EMBL" id="CAJEWN010000063">
    <property type="protein sequence ID" value="CAD2156661.1"/>
    <property type="molecule type" value="Genomic_DNA"/>
</dbReference>
<evidence type="ECO:0000313" key="2">
    <source>
        <dbReference type="EMBL" id="CAD2156661.1"/>
    </source>
</evidence>
<sequence length="76" mass="9433">MFPGKDVCFAIIFWKTGKFIYFRKTFFIFTFQENLFYILSEMFRKNIFVSLNFSEKHVYLAIFLFSFIYLPKNYFK</sequence>